<dbReference type="InterPro" id="IPR013096">
    <property type="entry name" value="Cupin_2"/>
</dbReference>
<sequence length="114" mass="12410">MVYKKENMTTSVRSNLKGGEGDISFINFADCTDFKNCRLLSQMTIPVGGSIGEHTHINESEYYIITEGTGMAVDNGVEKAVEKGDLVVTAHGESHKLVNTGDIPMKVIAIIITY</sequence>
<evidence type="ECO:0000313" key="3">
    <source>
        <dbReference type="Proteomes" id="UP001652409"/>
    </source>
</evidence>
<name>A0ABT2TT18_9FIRM</name>
<dbReference type="InterPro" id="IPR052538">
    <property type="entry name" value="Flavonoid_dioxygenase-like"/>
</dbReference>
<dbReference type="EMBL" id="JAOQJL010000012">
    <property type="protein sequence ID" value="MCU6765330.1"/>
    <property type="molecule type" value="Genomic_DNA"/>
</dbReference>
<gene>
    <name evidence="2" type="ORF">OCV61_07875</name>
</gene>
<reference evidence="2 3" key="1">
    <citation type="journal article" date="2021" name="ISME Commun">
        <title>Automated analysis of genomic sequences facilitates high-throughput and comprehensive description of bacteria.</title>
        <authorList>
            <person name="Hitch T.C.A."/>
        </authorList>
    </citation>
    <scope>NUCLEOTIDE SEQUENCE [LARGE SCALE GENOMIC DNA]</scope>
    <source>
        <strain evidence="2 3">Sanger_23</strain>
    </source>
</reference>
<protein>
    <submittedName>
        <fullName evidence="2">Cupin domain-containing protein</fullName>
    </submittedName>
</protein>
<dbReference type="InterPro" id="IPR014710">
    <property type="entry name" value="RmlC-like_jellyroll"/>
</dbReference>
<feature type="domain" description="Cupin type-2" evidence="1">
    <location>
        <begin position="43"/>
        <end position="110"/>
    </location>
</feature>
<dbReference type="PANTHER" id="PTHR43346">
    <property type="entry name" value="LIGAND BINDING DOMAIN PROTEIN, PUTATIVE (AFU_ORTHOLOGUE AFUA_6G14370)-RELATED"/>
    <property type="match status" value="1"/>
</dbReference>
<proteinExistence type="predicted"/>
<dbReference type="RefSeq" id="WP_158421358.1">
    <property type="nucleotide sequence ID" value="NZ_JAOQJL010000012.1"/>
</dbReference>
<evidence type="ECO:0000313" key="2">
    <source>
        <dbReference type="EMBL" id="MCU6765330.1"/>
    </source>
</evidence>
<dbReference type="Gene3D" id="2.60.120.10">
    <property type="entry name" value="Jelly Rolls"/>
    <property type="match status" value="1"/>
</dbReference>
<dbReference type="SUPFAM" id="SSF51182">
    <property type="entry name" value="RmlC-like cupins"/>
    <property type="match status" value="1"/>
</dbReference>
<dbReference type="InterPro" id="IPR011051">
    <property type="entry name" value="RmlC_Cupin_sf"/>
</dbReference>
<dbReference type="Pfam" id="PF07883">
    <property type="entry name" value="Cupin_2"/>
    <property type="match status" value="1"/>
</dbReference>
<dbReference type="Proteomes" id="UP001652409">
    <property type="component" value="Unassembled WGS sequence"/>
</dbReference>
<accession>A0ABT2TT18</accession>
<evidence type="ECO:0000259" key="1">
    <source>
        <dbReference type="Pfam" id="PF07883"/>
    </source>
</evidence>
<dbReference type="PANTHER" id="PTHR43346:SF1">
    <property type="entry name" value="QUERCETIN 2,3-DIOXYGENASE-RELATED"/>
    <property type="match status" value="1"/>
</dbReference>
<organism evidence="2 3">
    <name type="scientific">Blautia ammoniilytica</name>
    <dbReference type="NCBI Taxonomy" id="2981782"/>
    <lineage>
        <taxon>Bacteria</taxon>
        <taxon>Bacillati</taxon>
        <taxon>Bacillota</taxon>
        <taxon>Clostridia</taxon>
        <taxon>Lachnospirales</taxon>
        <taxon>Lachnospiraceae</taxon>
        <taxon>Blautia</taxon>
    </lineage>
</organism>
<comment type="caution">
    <text evidence="2">The sequence shown here is derived from an EMBL/GenBank/DDBJ whole genome shotgun (WGS) entry which is preliminary data.</text>
</comment>
<keyword evidence="3" id="KW-1185">Reference proteome</keyword>